<evidence type="ECO:0000313" key="1">
    <source>
        <dbReference type="EMBL" id="TCO29753.1"/>
    </source>
</evidence>
<comment type="caution">
    <text evidence="1">The sequence shown here is derived from an EMBL/GenBank/DDBJ whole genome shotgun (WGS) entry which is preliminary data.</text>
</comment>
<keyword evidence="2" id="KW-1185">Reference proteome</keyword>
<name>A0ABY2BUP6_9ACTN</name>
<reference evidence="1 2" key="1">
    <citation type="journal article" date="2015" name="Stand. Genomic Sci.">
        <title>Genomic Encyclopedia of Bacterial and Archaeal Type Strains, Phase III: the genomes of soil and plant-associated and newly described type strains.</title>
        <authorList>
            <person name="Whitman W.B."/>
            <person name="Woyke T."/>
            <person name="Klenk H.P."/>
            <person name="Zhou Y."/>
            <person name="Lilburn T.G."/>
            <person name="Beck B.J."/>
            <person name="De Vos P."/>
            <person name="Vandamme P."/>
            <person name="Eisen J.A."/>
            <person name="Garrity G."/>
            <person name="Hugenholtz P."/>
            <person name="Kyrpides N.C."/>
        </authorList>
    </citation>
    <scope>NUCLEOTIDE SEQUENCE [LARGE SCALE GENOMIC DNA]</scope>
    <source>
        <strain evidence="1 2">VKM Ac-2538</strain>
    </source>
</reference>
<evidence type="ECO:0000313" key="2">
    <source>
        <dbReference type="Proteomes" id="UP000295818"/>
    </source>
</evidence>
<gene>
    <name evidence="1" type="ORF">EV644_102473</name>
</gene>
<sequence>MLLLIRPSISNPIRLPPTVRRLPIRPVLRPAASGPALQRSTELRPAVLGSALLRSAVLRSRVLRQPMLLHPTLRPGSKRLPRLPVRPRLPGPLLPGPLLPGPLLPGPLLPGLALPVRLRCLGSARLGSAIWLLSLRLAGLMLPVRLRALAATRLRPPVRLRPLRTTHLGSAVGLLALLSCAVRLTALGLAVRLLPRLLRGLLPWTRRTWPLRLSPGRLRPGSRRRSVSGGSRSSGYVRTWPLSSWPVSSRPLSDWSLSSWSLGSGPLGGLWLLCLGTWLRWWLPPRLLGRRSRGFGLRPPTLFGWLRWLLLLEPRLAGRLLSRLVARRLCVGDWLGGVLWARRRRRWRCRRAELAEQGIPGRQRVLATRQGARRLARQRILAT</sequence>
<proteinExistence type="predicted"/>
<dbReference type="Proteomes" id="UP000295818">
    <property type="component" value="Unassembled WGS sequence"/>
</dbReference>
<accession>A0ABY2BUP6</accession>
<protein>
    <submittedName>
        <fullName evidence="1">Uncharacterized protein</fullName>
    </submittedName>
</protein>
<dbReference type="EMBL" id="SLWM01000002">
    <property type="protein sequence ID" value="TCO29753.1"/>
    <property type="molecule type" value="Genomic_DNA"/>
</dbReference>
<organism evidence="1 2">
    <name type="scientific">Kribbella orskensis</name>
    <dbReference type="NCBI Taxonomy" id="2512216"/>
    <lineage>
        <taxon>Bacteria</taxon>
        <taxon>Bacillati</taxon>
        <taxon>Actinomycetota</taxon>
        <taxon>Actinomycetes</taxon>
        <taxon>Propionibacteriales</taxon>
        <taxon>Kribbellaceae</taxon>
        <taxon>Kribbella</taxon>
    </lineage>
</organism>